<proteinExistence type="predicted"/>
<keyword evidence="4" id="KW-1185">Reference proteome</keyword>
<dbReference type="AlphaFoldDB" id="A0A9N9DRR0"/>
<dbReference type="Proteomes" id="UP000789759">
    <property type="component" value="Unassembled WGS sequence"/>
</dbReference>
<sequence>MDPGDVPEELKCLTEIEEMLIAQDVKEFVTRLPRHPKSLGMLIVHHQSTRGQQTFKDFTVCQAKVEKALYWLKTNNRYYKNIIIDDIVLHSLPDDGPVDDQLLQLQNENKIQVKDNEFLNIEYDHLNNDTGNVFTRNFVPTPTPSYSKELAISDTLIQMQIETDPIMWPKIDEYPINKFSTPGYIACAFPTLYPTGDADLRTEHVKDVKPAEYFKHLLKYKDGSIEEIQELANSDSHLADKVIRFGEDLRGTRQFWKRRHFELLDMIKQLKTHGIIFFTFSAANLHWPDLHNLMPHGENSVDGKSEQEACKCRHQDLIDNPLITAWFFEKRFKVFLEKVMIPNLKLEDWWYRFEWQHRGSEKMKNNEIKINAIVQYINSLVTTINPELNAPMSECHPCQKSTKKLNDDLQDYIELINKLQHHTFVVLRIVSEQIRKGNNNCANVDIKPILNIHAALQYVAKYASKSELRSATFSELLNKILHESRPSDSSLGAFQHLLLHTVAEHDISAQETCHLLLGIPLYHSSHRFVTLNLNKEVFQWLCGTGNENFVTVGQVEQTEQSPLQRYWNRSVDLENLSLFQLYQGYRSLKQLTENNTVLWSELFNRNLVEIESELNNLLGPSVDELEESVYEDKNEQLETD</sequence>
<feature type="domain" description="Helitron helicase-like" evidence="1">
    <location>
        <begin position="228"/>
        <end position="360"/>
    </location>
</feature>
<dbReference type="InterPro" id="IPR046700">
    <property type="entry name" value="DUF6570"/>
</dbReference>
<evidence type="ECO:0000259" key="1">
    <source>
        <dbReference type="Pfam" id="PF14214"/>
    </source>
</evidence>
<gene>
    <name evidence="3" type="ORF">CPELLU_LOCUS9310</name>
</gene>
<comment type="caution">
    <text evidence="3">The sequence shown here is derived from an EMBL/GenBank/DDBJ whole genome shotgun (WGS) entry which is preliminary data.</text>
</comment>
<protein>
    <submittedName>
        <fullName evidence="3">20724_t:CDS:1</fullName>
    </submittedName>
</protein>
<name>A0A9N9DRR0_9GLOM</name>
<evidence type="ECO:0000259" key="2">
    <source>
        <dbReference type="Pfam" id="PF20209"/>
    </source>
</evidence>
<organism evidence="3 4">
    <name type="scientific">Cetraspora pellucida</name>
    <dbReference type="NCBI Taxonomy" id="1433469"/>
    <lineage>
        <taxon>Eukaryota</taxon>
        <taxon>Fungi</taxon>
        <taxon>Fungi incertae sedis</taxon>
        <taxon>Mucoromycota</taxon>
        <taxon>Glomeromycotina</taxon>
        <taxon>Glomeromycetes</taxon>
        <taxon>Diversisporales</taxon>
        <taxon>Gigasporaceae</taxon>
        <taxon>Cetraspora</taxon>
    </lineage>
</organism>
<feature type="domain" description="DUF6570" evidence="2">
    <location>
        <begin position="23"/>
        <end position="86"/>
    </location>
</feature>
<evidence type="ECO:0000313" key="3">
    <source>
        <dbReference type="EMBL" id="CAG8650526.1"/>
    </source>
</evidence>
<accession>A0A9N9DRR0</accession>
<dbReference type="OrthoDB" id="416437at2759"/>
<evidence type="ECO:0000313" key="4">
    <source>
        <dbReference type="Proteomes" id="UP000789759"/>
    </source>
</evidence>
<reference evidence="3" key="1">
    <citation type="submission" date="2021-06" db="EMBL/GenBank/DDBJ databases">
        <authorList>
            <person name="Kallberg Y."/>
            <person name="Tangrot J."/>
            <person name="Rosling A."/>
        </authorList>
    </citation>
    <scope>NUCLEOTIDE SEQUENCE</scope>
    <source>
        <strain evidence="3">FL966</strain>
    </source>
</reference>
<dbReference type="Pfam" id="PF14214">
    <property type="entry name" value="Helitron_like_N"/>
    <property type="match status" value="1"/>
</dbReference>
<dbReference type="Pfam" id="PF20209">
    <property type="entry name" value="DUF6570"/>
    <property type="match status" value="1"/>
</dbReference>
<dbReference type="InterPro" id="IPR025476">
    <property type="entry name" value="Helitron_helicase-like"/>
</dbReference>
<dbReference type="EMBL" id="CAJVQA010007042">
    <property type="protein sequence ID" value="CAG8650526.1"/>
    <property type="molecule type" value="Genomic_DNA"/>
</dbReference>